<protein>
    <recommendedName>
        <fullName evidence="4">Peptidyl-prolyl cis-trans isomerase</fullName>
    </recommendedName>
</protein>
<dbReference type="PROSITE" id="PS51257">
    <property type="entry name" value="PROKAR_LIPOPROTEIN"/>
    <property type="match status" value="1"/>
</dbReference>
<dbReference type="RefSeq" id="WP_235290917.1">
    <property type="nucleotide sequence ID" value="NZ_BSOH01000007.1"/>
</dbReference>
<evidence type="ECO:0000256" key="1">
    <source>
        <dbReference type="SAM" id="SignalP"/>
    </source>
</evidence>
<keyword evidence="1" id="KW-0732">Signal</keyword>
<proteinExistence type="predicted"/>
<keyword evidence="3" id="KW-1185">Reference proteome</keyword>
<evidence type="ECO:0000313" key="2">
    <source>
        <dbReference type="EMBL" id="GLR16903.1"/>
    </source>
</evidence>
<sequence length="278" mass="32981">MRLILCYIVLLSFFSCEFNAEQEDPDNPVIAEVFNQRLTAEDLKPLLQTEVSVEDSTLYARSLIEKWVREAILMHEAERNIPADLDIQKMVNDYRSSLILMTYRQQLVEENLDTSVTQAQLEAYYEDQKTQFKLSEHILSGIFLKIKKDSPNFERLDKLWKDKKYHELSEEDDNLFEVKLTDPYQWYTWKDLNALFPKSFWNYNDLKSKDAKSKSSGNFKYYIKVSAYEDKNEIAPLSYIKDQAAKVILHKRQTELFDNLMQELYDKYSNNNNVKINI</sequence>
<reference evidence="2" key="1">
    <citation type="journal article" date="2014" name="Int. J. Syst. Evol. Microbiol.">
        <title>Complete genome sequence of Corynebacterium casei LMG S-19264T (=DSM 44701T), isolated from a smear-ripened cheese.</title>
        <authorList>
            <consortium name="US DOE Joint Genome Institute (JGI-PGF)"/>
            <person name="Walter F."/>
            <person name="Albersmeier A."/>
            <person name="Kalinowski J."/>
            <person name="Ruckert C."/>
        </authorList>
    </citation>
    <scope>NUCLEOTIDE SEQUENCE</scope>
    <source>
        <strain evidence="2">NBRC 108769</strain>
    </source>
</reference>
<feature type="chain" id="PRO_5041454566" description="Peptidyl-prolyl cis-trans isomerase" evidence="1">
    <location>
        <begin position="21"/>
        <end position="278"/>
    </location>
</feature>
<reference evidence="2" key="2">
    <citation type="submission" date="2023-01" db="EMBL/GenBank/DDBJ databases">
        <title>Draft genome sequence of Portibacter lacus strain NBRC 108769.</title>
        <authorList>
            <person name="Sun Q."/>
            <person name="Mori K."/>
        </authorList>
    </citation>
    <scope>NUCLEOTIDE SEQUENCE</scope>
    <source>
        <strain evidence="2">NBRC 108769</strain>
    </source>
</reference>
<dbReference type="AlphaFoldDB" id="A0AA37WDF5"/>
<gene>
    <name evidence="2" type="ORF">GCM10007940_15180</name>
</gene>
<organism evidence="2 3">
    <name type="scientific">Portibacter lacus</name>
    <dbReference type="NCBI Taxonomy" id="1099794"/>
    <lineage>
        <taxon>Bacteria</taxon>
        <taxon>Pseudomonadati</taxon>
        <taxon>Bacteroidota</taxon>
        <taxon>Saprospiria</taxon>
        <taxon>Saprospirales</taxon>
        <taxon>Haliscomenobacteraceae</taxon>
        <taxon>Portibacter</taxon>
    </lineage>
</organism>
<feature type="signal peptide" evidence="1">
    <location>
        <begin position="1"/>
        <end position="20"/>
    </location>
</feature>
<accession>A0AA37WDF5</accession>
<dbReference type="Proteomes" id="UP001156666">
    <property type="component" value="Unassembled WGS sequence"/>
</dbReference>
<comment type="caution">
    <text evidence="2">The sequence shown here is derived from an EMBL/GenBank/DDBJ whole genome shotgun (WGS) entry which is preliminary data.</text>
</comment>
<dbReference type="EMBL" id="BSOH01000007">
    <property type="protein sequence ID" value="GLR16903.1"/>
    <property type="molecule type" value="Genomic_DNA"/>
</dbReference>
<evidence type="ECO:0000313" key="3">
    <source>
        <dbReference type="Proteomes" id="UP001156666"/>
    </source>
</evidence>
<evidence type="ECO:0008006" key="4">
    <source>
        <dbReference type="Google" id="ProtNLM"/>
    </source>
</evidence>
<name>A0AA37WDF5_9BACT</name>